<dbReference type="HAMAP" id="MF_00386">
    <property type="entry name" value="UPF0161_YidD"/>
    <property type="match status" value="1"/>
</dbReference>
<proteinExistence type="inferred from homology"/>
<dbReference type="AlphaFoldDB" id="A0A369T624"/>
<keyword evidence="1" id="KW-0472">Membrane</keyword>
<evidence type="ECO:0000313" key="4">
    <source>
        <dbReference type="Proteomes" id="UP000253941"/>
    </source>
</evidence>
<evidence type="ECO:0000256" key="2">
    <source>
        <dbReference type="SAM" id="MobiDB-lite"/>
    </source>
</evidence>
<dbReference type="RefSeq" id="WP_114583713.1">
    <property type="nucleotide sequence ID" value="NZ_QPMH01000029.1"/>
</dbReference>
<evidence type="ECO:0000256" key="1">
    <source>
        <dbReference type="HAMAP-Rule" id="MF_00386"/>
    </source>
</evidence>
<keyword evidence="1" id="KW-1003">Cell membrane</keyword>
<sequence length="109" mass="11741">MTQALAAAKAGVAAILRAALLMLVYAYQGLSAVTPSSCRHEPSCSHYAIEALRRHGPLRGGWLTLRRLARCHPWGRWGYDPVPEPAARDGRKRGCGDRGDASKAGVANF</sequence>
<name>A0A369T624_9PROT</name>
<organism evidence="3 4">
    <name type="scientific">Ferruginivarius sediminum</name>
    <dbReference type="NCBI Taxonomy" id="2661937"/>
    <lineage>
        <taxon>Bacteria</taxon>
        <taxon>Pseudomonadati</taxon>
        <taxon>Pseudomonadota</taxon>
        <taxon>Alphaproteobacteria</taxon>
        <taxon>Rhodospirillales</taxon>
        <taxon>Rhodospirillaceae</taxon>
        <taxon>Ferruginivarius</taxon>
    </lineage>
</organism>
<dbReference type="PANTHER" id="PTHR33383">
    <property type="entry name" value="MEMBRANE PROTEIN INSERTION EFFICIENCY FACTOR-RELATED"/>
    <property type="match status" value="1"/>
</dbReference>
<feature type="region of interest" description="Disordered" evidence="2">
    <location>
        <begin position="80"/>
        <end position="109"/>
    </location>
</feature>
<keyword evidence="4" id="KW-1185">Reference proteome</keyword>
<dbReference type="EMBL" id="QPMH01000029">
    <property type="protein sequence ID" value="RDD60352.1"/>
    <property type="molecule type" value="Genomic_DNA"/>
</dbReference>
<dbReference type="SMART" id="SM01234">
    <property type="entry name" value="Haemolytic"/>
    <property type="match status" value="1"/>
</dbReference>
<dbReference type="GO" id="GO:0005886">
    <property type="term" value="C:plasma membrane"/>
    <property type="evidence" value="ECO:0007669"/>
    <property type="project" value="UniProtKB-SubCell"/>
</dbReference>
<comment type="caution">
    <text evidence="3">The sequence shown here is derived from an EMBL/GenBank/DDBJ whole genome shotgun (WGS) entry which is preliminary data.</text>
</comment>
<dbReference type="Proteomes" id="UP000253941">
    <property type="component" value="Unassembled WGS sequence"/>
</dbReference>
<protein>
    <recommendedName>
        <fullName evidence="1">Putative membrane protein insertion efficiency factor</fullName>
    </recommendedName>
</protein>
<evidence type="ECO:0000313" key="3">
    <source>
        <dbReference type="EMBL" id="RDD60352.1"/>
    </source>
</evidence>
<comment type="subcellular location">
    <subcellularLocation>
        <location evidence="1">Cell membrane</location>
        <topology evidence="1">Peripheral membrane protein</topology>
        <orientation evidence="1">Cytoplasmic side</orientation>
    </subcellularLocation>
</comment>
<gene>
    <name evidence="3" type="ORF">DRB17_18495</name>
</gene>
<dbReference type="NCBIfam" id="TIGR00278">
    <property type="entry name" value="membrane protein insertion efficiency factor YidD"/>
    <property type="match status" value="1"/>
</dbReference>
<dbReference type="Pfam" id="PF01809">
    <property type="entry name" value="YidD"/>
    <property type="match status" value="1"/>
</dbReference>
<dbReference type="PANTHER" id="PTHR33383:SF1">
    <property type="entry name" value="MEMBRANE PROTEIN INSERTION EFFICIENCY FACTOR-RELATED"/>
    <property type="match status" value="1"/>
</dbReference>
<reference evidence="3 4" key="1">
    <citation type="submission" date="2018-07" db="EMBL/GenBank/DDBJ databases">
        <title>Venubactetium sediminum gen. nov., sp. nov., isolated from a marine solar saltern.</title>
        <authorList>
            <person name="Wang S."/>
        </authorList>
    </citation>
    <scope>NUCLEOTIDE SEQUENCE [LARGE SCALE GENOMIC DNA]</scope>
    <source>
        <strain evidence="3 4">WD2A32</strain>
    </source>
</reference>
<comment type="similarity">
    <text evidence="1">Belongs to the UPF0161 family.</text>
</comment>
<accession>A0A369T624</accession>
<feature type="compositionally biased region" description="Basic and acidic residues" evidence="2">
    <location>
        <begin position="86"/>
        <end position="101"/>
    </location>
</feature>
<comment type="function">
    <text evidence="1">Could be involved in insertion of integral membrane proteins into the membrane.</text>
</comment>
<dbReference type="InterPro" id="IPR002696">
    <property type="entry name" value="Membr_insert_effic_factor_YidD"/>
</dbReference>